<accession>A0A1F6XWD0</accession>
<evidence type="ECO:0000256" key="4">
    <source>
        <dbReference type="ARBA" id="ARBA00022692"/>
    </source>
</evidence>
<name>A0A1F6XWD0_9BACT</name>
<feature type="domain" description="Glycosyltransferase 2-like" evidence="8">
    <location>
        <begin position="8"/>
        <end position="167"/>
    </location>
</feature>
<dbReference type="Proteomes" id="UP000176479">
    <property type="component" value="Unassembled WGS sequence"/>
</dbReference>
<dbReference type="PANTHER" id="PTHR48090:SF3">
    <property type="entry name" value="UNDECAPRENYL-PHOSPHATE 4-DEOXY-4-FORMAMIDO-L-ARABINOSE TRANSFERASE"/>
    <property type="match status" value="1"/>
</dbReference>
<comment type="caution">
    <text evidence="9">The sequence shown here is derived from an EMBL/GenBank/DDBJ whole genome shotgun (WGS) entry which is preliminary data.</text>
</comment>
<evidence type="ECO:0000256" key="1">
    <source>
        <dbReference type="ARBA" id="ARBA00022475"/>
    </source>
</evidence>
<reference evidence="9 10" key="1">
    <citation type="journal article" date="2016" name="Nat. Commun.">
        <title>Thousands of microbial genomes shed light on interconnected biogeochemical processes in an aquifer system.</title>
        <authorList>
            <person name="Anantharaman K."/>
            <person name="Brown C.T."/>
            <person name="Hug L.A."/>
            <person name="Sharon I."/>
            <person name="Castelle C.J."/>
            <person name="Probst A.J."/>
            <person name="Thomas B.C."/>
            <person name="Singh A."/>
            <person name="Wilkins M.J."/>
            <person name="Karaoz U."/>
            <person name="Brodie E.L."/>
            <person name="Williams K.H."/>
            <person name="Hubbard S.S."/>
            <person name="Banfield J.F."/>
        </authorList>
    </citation>
    <scope>NUCLEOTIDE SEQUENCE [LARGE SCALE GENOMIC DNA]</scope>
</reference>
<keyword evidence="4" id="KW-0812">Transmembrane</keyword>
<evidence type="ECO:0000259" key="8">
    <source>
        <dbReference type="Pfam" id="PF00535"/>
    </source>
</evidence>
<dbReference type="GO" id="GO:0099621">
    <property type="term" value="F:undecaprenyl-phosphate 4-deoxy-4-formamido-L-arabinose transferase activity"/>
    <property type="evidence" value="ECO:0007669"/>
    <property type="project" value="TreeGrafter"/>
</dbReference>
<evidence type="ECO:0000256" key="2">
    <source>
        <dbReference type="ARBA" id="ARBA00022676"/>
    </source>
</evidence>
<dbReference type="Gene3D" id="3.90.550.10">
    <property type="entry name" value="Spore Coat Polysaccharide Biosynthesis Protein SpsA, Chain A"/>
    <property type="match status" value="1"/>
</dbReference>
<keyword evidence="1" id="KW-1003">Cell membrane</keyword>
<evidence type="ECO:0000313" key="9">
    <source>
        <dbReference type="EMBL" id="OGI98432.1"/>
    </source>
</evidence>
<evidence type="ECO:0000313" key="10">
    <source>
        <dbReference type="Proteomes" id="UP000176479"/>
    </source>
</evidence>
<dbReference type="InterPro" id="IPR029044">
    <property type="entry name" value="Nucleotide-diphossugar_trans"/>
</dbReference>
<sequence>MDNKIQLSIVLPAHNEADNLPSLIKEVTEYMQGLGWDYEIIIVNDGSTDKTKEVSERLQGDDNRIKLVNHPKNRGYGGALRSGFATATKEWVFFMDSDRQFNIKEITKLALFMNDADMIIGYRQNRQDHLIRKINAGIFNLAVNILFGLWIRDIDCAFKLIKKEVVDKADLESNGALINTELLVRAKKLGYRIKQLPVSHYPRLSGTQSGASIKVILRAIKEILLFRLTDRTVSSSERDNK</sequence>
<dbReference type="Pfam" id="PF00535">
    <property type="entry name" value="Glycos_transf_2"/>
    <property type="match status" value="1"/>
</dbReference>
<keyword evidence="2" id="KW-0328">Glycosyltransferase</keyword>
<dbReference type="PANTHER" id="PTHR48090">
    <property type="entry name" value="UNDECAPRENYL-PHOSPHATE 4-DEOXY-4-FORMAMIDO-L-ARABINOSE TRANSFERASE-RELATED"/>
    <property type="match status" value="1"/>
</dbReference>
<organism evidence="9 10">
    <name type="scientific">Candidatus Nomurabacteria bacterium RIFCSPLOWO2_02_FULL_40_10</name>
    <dbReference type="NCBI Taxonomy" id="1801786"/>
    <lineage>
        <taxon>Bacteria</taxon>
        <taxon>Candidatus Nomuraibacteriota</taxon>
    </lineage>
</organism>
<dbReference type="GO" id="GO:0005886">
    <property type="term" value="C:plasma membrane"/>
    <property type="evidence" value="ECO:0007669"/>
    <property type="project" value="TreeGrafter"/>
</dbReference>
<dbReference type="AlphaFoldDB" id="A0A1F6XWD0"/>
<proteinExistence type="predicted"/>
<gene>
    <name evidence="9" type="ORF">A3H53_02165</name>
</gene>
<protein>
    <recommendedName>
        <fullName evidence="8">Glycosyltransferase 2-like domain-containing protein</fullName>
    </recommendedName>
</protein>
<dbReference type="InterPro" id="IPR001173">
    <property type="entry name" value="Glyco_trans_2-like"/>
</dbReference>
<evidence type="ECO:0000256" key="6">
    <source>
        <dbReference type="ARBA" id="ARBA00022989"/>
    </source>
</evidence>
<keyword evidence="5" id="KW-0448">Lipopolysaccharide biosynthesis</keyword>
<dbReference type="InterPro" id="IPR050256">
    <property type="entry name" value="Glycosyltransferase_2"/>
</dbReference>
<keyword evidence="6" id="KW-1133">Transmembrane helix</keyword>
<dbReference type="GO" id="GO:0009103">
    <property type="term" value="P:lipopolysaccharide biosynthetic process"/>
    <property type="evidence" value="ECO:0007669"/>
    <property type="project" value="UniProtKB-KW"/>
</dbReference>
<keyword evidence="3" id="KW-0808">Transferase</keyword>
<keyword evidence="7" id="KW-0472">Membrane</keyword>
<evidence type="ECO:0000256" key="3">
    <source>
        <dbReference type="ARBA" id="ARBA00022679"/>
    </source>
</evidence>
<dbReference type="SUPFAM" id="SSF53448">
    <property type="entry name" value="Nucleotide-diphospho-sugar transferases"/>
    <property type="match status" value="1"/>
</dbReference>
<dbReference type="CDD" id="cd04179">
    <property type="entry name" value="DPM_DPG-synthase_like"/>
    <property type="match status" value="1"/>
</dbReference>
<dbReference type="EMBL" id="MFVK01000034">
    <property type="protein sequence ID" value="OGI98432.1"/>
    <property type="molecule type" value="Genomic_DNA"/>
</dbReference>
<evidence type="ECO:0000256" key="7">
    <source>
        <dbReference type="ARBA" id="ARBA00023136"/>
    </source>
</evidence>
<evidence type="ECO:0000256" key="5">
    <source>
        <dbReference type="ARBA" id="ARBA00022985"/>
    </source>
</evidence>